<organism evidence="2 3">
    <name type="scientific">Acinetobacter lwoffii</name>
    <dbReference type="NCBI Taxonomy" id="28090"/>
    <lineage>
        <taxon>Bacteria</taxon>
        <taxon>Pseudomonadati</taxon>
        <taxon>Pseudomonadota</taxon>
        <taxon>Gammaproteobacteria</taxon>
        <taxon>Moraxellales</taxon>
        <taxon>Moraxellaceae</taxon>
        <taxon>Acinetobacter</taxon>
    </lineage>
</organism>
<name>A0A9D2USZ3_ACILW</name>
<reference evidence="2" key="2">
    <citation type="submission" date="2021-09" db="EMBL/GenBank/DDBJ databases">
        <authorList>
            <person name="Gilroy R."/>
        </authorList>
    </citation>
    <scope>NUCLEOTIDE SEQUENCE</scope>
    <source>
        <strain evidence="2">CHK135-1449</strain>
    </source>
</reference>
<proteinExistence type="predicted"/>
<dbReference type="PANTHER" id="PTHR33877">
    <property type="entry name" value="SLL1193 PROTEIN"/>
    <property type="match status" value="1"/>
</dbReference>
<dbReference type="GO" id="GO:0008270">
    <property type="term" value="F:zinc ion binding"/>
    <property type="evidence" value="ECO:0007669"/>
    <property type="project" value="InterPro"/>
</dbReference>
<dbReference type="InterPro" id="IPR002711">
    <property type="entry name" value="HNH"/>
</dbReference>
<dbReference type="SMART" id="SM00507">
    <property type="entry name" value="HNHc"/>
    <property type="match status" value="1"/>
</dbReference>
<dbReference type="Proteomes" id="UP000787156">
    <property type="component" value="Unassembled WGS sequence"/>
</dbReference>
<feature type="domain" description="HNH nuclease" evidence="1">
    <location>
        <begin position="36"/>
        <end position="87"/>
    </location>
</feature>
<dbReference type="PANTHER" id="PTHR33877:SF1">
    <property type="entry name" value="TYPE IV METHYL-DIRECTED RESTRICTION ENZYME ECOKMCRA"/>
    <property type="match status" value="1"/>
</dbReference>
<comment type="caution">
    <text evidence="2">The sequence shown here is derived from an EMBL/GenBank/DDBJ whole genome shotgun (WGS) entry which is preliminary data.</text>
</comment>
<dbReference type="GO" id="GO:0004519">
    <property type="term" value="F:endonuclease activity"/>
    <property type="evidence" value="ECO:0007669"/>
    <property type="project" value="UniProtKB-KW"/>
</dbReference>
<dbReference type="Pfam" id="PF01844">
    <property type="entry name" value="HNH"/>
    <property type="match status" value="1"/>
</dbReference>
<evidence type="ECO:0000313" key="2">
    <source>
        <dbReference type="EMBL" id="HJF27967.1"/>
    </source>
</evidence>
<dbReference type="GO" id="GO:0003676">
    <property type="term" value="F:nucleic acid binding"/>
    <property type="evidence" value="ECO:0007669"/>
    <property type="project" value="InterPro"/>
</dbReference>
<dbReference type="AlphaFoldDB" id="A0A9D2USZ3"/>
<protein>
    <submittedName>
        <fullName evidence="2">HNH endonuclease</fullName>
    </submittedName>
</protein>
<dbReference type="EMBL" id="DYWX01000071">
    <property type="protein sequence ID" value="HJF27967.1"/>
    <property type="molecule type" value="Genomic_DNA"/>
</dbReference>
<evidence type="ECO:0000313" key="3">
    <source>
        <dbReference type="Proteomes" id="UP000787156"/>
    </source>
</evidence>
<dbReference type="CDD" id="cd00085">
    <property type="entry name" value="HNHc"/>
    <property type="match status" value="1"/>
</dbReference>
<dbReference type="Gene3D" id="1.10.30.50">
    <property type="match status" value="1"/>
</dbReference>
<sequence length="102" mass="11381">MAKLPTLKPRLQTLKTSQPISNVTANKRNRGRSWRKLRLEVLLRDKYTCQHCGLVSISLEVDHTIPLFLGGTDAMSNLKSLCVDCHKVKTSRENAVGGAFDC</sequence>
<keyword evidence="2" id="KW-0540">Nuclease</keyword>
<reference evidence="2" key="1">
    <citation type="journal article" date="2021" name="PeerJ">
        <title>Extensive microbial diversity within the chicken gut microbiome revealed by metagenomics and culture.</title>
        <authorList>
            <person name="Gilroy R."/>
            <person name="Ravi A."/>
            <person name="Getino M."/>
            <person name="Pursley I."/>
            <person name="Horton D.L."/>
            <person name="Alikhan N.F."/>
            <person name="Baker D."/>
            <person name="Gharbi K."/>
            <person name="Hall N."/>
            <person name="Watson M."/>
            <person name="Adriaenssens E.M."/>
            <person name="Foster-Nyarko E."/>
            <person name="Jarju S."/>
            <person name="Secka A."/>
            <person name="Antonio M."/>
            <person name="Oren A."/>
            <person name="Chaudhuri R.R."/>
            <person name="La Ragione R."/>
            <person name="Hildebrand F."/>
            <person name="Pallen M.J."/>
        </authorList>
    </citation>
    <scope>NUCLEOTIDE SEQUENCE</scope>
    <source>
        <strain evidence="2">CHK135-1449</strain>
    </source>
</reference>
<accession>A0A9D2USZ3</accession>
<gene>
    <name evidence="2" type="ORF">K8V79_06935</name>
</gene>
<dbReference type="InterPro" id="IPR003615">
    <property type="entry name" value="HNH_nuc"/>
</dbReference>
<evidence type="ECO:0000259" key="1">
    <source>
        <dbReference type="SMART" id="SM00507"/>
    </source>
</evidence>
<keyword evidence="2" id="KW-0378">Hydrolase</keyword>
<keyword evidence="2" id="KW-0255">Endonuclease</keyword>
<dbReference type="InterPro" id="IPR052892">
    <property type="entry name" value="NA-targeting_endonuclease"/>
</dbReference>